<keyword evidence="1" id="KW-0175">Coiled coil</keyword>
<feature type="compositionally biased region" description="Low complexity" evidence="2">
    <location>
        <begin position="304"/>
        <end position="322"/>
    </location>
</feature>
<evidence type="ECO:0000313" key="4">
    <source>
        <dbReference type="Proteomes" id="UP000596827"/>
    </source>
</evidence>
<name>A0A923M7U6_9BURK</name>
<evidence type="ECO:0000256" key="2">
    <source>
        <dbReference type="SAM" id="MobiDB-lite"/>
    </source>
</evidence>
<proteinExistence type="predicted"/>
<dbReference type="AlphaFoldDB" id="A0A923M7U6"/>
<sequence>MPGPSGLPPHHPRATAPFRGAQSDETKGPFLPRTPLGVTLHPPQERAGSTPAHRLPLTPAGRPCHPAAAVELPINSLPVPLQEIVLKYIGLSKDTKGGQTPARETVFFLLDPAQGWDIATWFHEQLPEGVRLASWQELERAAEAVAHAKGAVVGAEEDVADAGRFCREMGAPMGCFGGLAFAGLSISGVALMATGSLKVGGGLLGGAGAVATALSLTCTCCCAPCRLYSADVRLEKAEDELDGLTRRYADEVDSLFAKEDAVDAKTLKATTAIYEEMRPRRPGPSSGDPAKVRVHLPQDPPAHSASSASSGTGSSPGYAASGLGARYHTERATDLEGRQTARVISRDGTIWEKIPVSVAKQLDRLLTPGRITAQQLLGESSLHPNQRFTELEVFRLYLANAGVPLKLVSEGDLYWLEETRPA</sequence>
<accession>A0A923M7U6</accession>
<evidence type="ECO:0000313" key="3">
    <source>
        <dbReference type="EMBL" id="MBC5764309.1"/>
    </source>
</evidence>
<gene>
    <name evidence="3" type="ORF">H8R02_07605</name>
</gene>
<protein>
    <submittedName>
        <fullName evidence="3">Uncharacterized protein</fullName>
    </submittedName>
</protein>
<evidence type="ECO:0000256" key="1">
    <source>
        <dbReference type="SAM" id="Coils"/>
    </source>
</evidence>
<comment type="caution">
    <text evidence="3">The sequence shown here is derived from an EMBL/GenBank/DDBJ whole genome shotgun (WGS) entry which is preliminary data.</text>
</comment>
<dbReference type="RefSeq" id="WP_187080786.1">
    <property type="nucleotide sequence ID" value="NZ_JACORU010000002.1"/>
</dbReference>
<dbReference type="Proteomes" id="UP000596827">
    <property type="component" value="Unassembled WGS sequence"/>
</dbReference>
<keyword evidence="4" id="KW-1185">Reference proteome</keyword>
<organism evidence="3 4">
    <name type="scientific">Ramlibacter albus</name>
    <dbReference type="NCBI Taxonomy" id="2079448"/>
    <lineage>
        <taxon>Bacteria</taxon>
        <taxon>Pseudomonadati</taxon>
        <taxon>Pseudomonadota</taxon>
        <taxon>Betaproteobacteria</taxon>
        <taxon>Burkholderiales</taxon>
        <taxon>Comamonadaceae</taxon>
        <taxon>Ramlibacter</taxon>
    </lineage>
</organism>
<feature type="coiled-coil region" evidence="1">
    <location>
        <begin position="227"/>
        <end position="254"/>
    </location>
</feature>
<feature type="region of interest" description="Disordered" evidence="2">
    <location>
        <begin position="1"/>
        <end position="60"/>
    </location>
</feature>
<feature type="region of interest" description="Disordered" evidence="2">
    <location>
        <begin position="273"/>
        <end position="322"/>
    </location>
</feature>
<dbReference type="EMBL" id="JACORU010000002">
    <property type="protein sequence ID" value="MBC5764309.1"/>
    <property type="molecule type" value="Genomic_DNA"/>
</dbReference>
<reference evidence="3" key="1">
    <citation type="submission" date="2020-08" db="EMBL/GenBank/DDBJ databases">
        <title>Ramlibacter sp. GTP1 16S ribosomal RNA gene genome sequencing and assembly.</title>
        <authorList>
            <person name="Kang M."/>
        </authorList>
    </citation>
    <scope>NUCLEOTIDE SEQUENCE</scope>
    <source>
        <strain evidence="3">GTP1</strain>
    </source>
</reference>